<feature type="domain" description="VOC" evidence="2">
    <location>
        <begin position="23"/>
        <end position="148"/>
    </location>
</feature>
<evidence type="ECO:0000256" key="1">
    <source>
        <dbReference type="ARBA" id="ARBA00022723"/>
    </source>
</evidence>
<dbReference type="InterPro" id="IPR004360">
    <property type="entry name" value="Glyas_Fos-R_dOase_dom"/>
</dbReference>
<dbReference type="PROSITE" id="PS51819">
    <property type="entry name" value="VOC"/>
    <property type="match status" value="1"/>
</dbReference>
<dbReference type="PANTHER" id="PTHR46036:SF12">
    <property type="entry name" value="VOC DOMAIN-CONTAINING PROTEIN"/>
    <property type="match status" value="1"/>
</dbReference>
<dbReference type="OrthoDB" id="16820at2759"/>
<dbReference type="GO" id="GO:0019243">
    <property type="term" value="P:methylglyoxal catabolic process to D-lactate via S-lactoyl-glutathione"/>
    <property type="evidence" value="ECO:0007669"/>
    <property type="project" value="TreeGrafter"/>
</dbReference>
<evidence type="ECO:0000259" key="2">
    <source>
        <dbReference type="PROSITE" id="PS51819"/>
    </source>
</evidence>
<proteinExistence type="predicted"/>
<evidence type="ECO:0000313" key="3">
    <source>
        <dbReference type="EMBL" id="KAA8526989.1"/>
    </source>
</evidence>
<keyword evidence="1" id="KW-0479">Metal-binding</keyword>
<dbReference type="Gene3D" id="3.10.180.10">
    <property type="entry name" value="2,3-Dihydroxybiphenyl 1,2-Dioxygenase, domain 1"/>
    <property type="match status" value="2"/>
</dbReference>
<dbReference type="InterPro" id="IPR018146">
    <property type="entry name" value="Glyoxalase_1_CS"/>
</dbReference>
<sequence>MTATAKAVPVDDALEWPQKDKRRFLHAAYRVSNLDRTIKFYTQCFGMQLLRKRDFPEEKYSNAVLGFGPEDSHFVVVLTHNHGGDKFDIGTGFGHFGIATQDIYEMVEVIRARGGVITREPGPIEGGQTALGMKLLLKYDNPQEKFSMAMVGYGELSQTTIIELKYNYGVAEYTKGNGYVEVAISTEDVCKSAETVELVIEELGGKITQPPCSIPGINTKITSFLDPDGWKTVLVDNEDFLKELQKKD</sequence>
<keyword evidence="4" id="KW-1185">Reference proteome</keyword>
<dbReference type="GO" id="GO:0005737">
    <property type="term" value="C:cytoplasm"/>
    <property type="evidence" value="ECO:0007669"/>
    <property type="project" value="TreeGrafter"/>
</dbReference>
<gene>
    <name evidence="3" type="ORF">F0562_008782</name>
</gene>
<evidence type="ECO:0000313" key="4">
    <source>
        <dbReference type="Proteomes" id="UP000325577"/>
    </source>
</evidence>
<dbReference type="PROSITE" id="PS00935">
    <property type="entry name" value="GLYOXALASE_I_2"/>
    <property type="match status" value="1"/>
</dbReference>
<dbReference type="Pfam" id="PF00903">
    <property type="entry name" value="Glyoxalase"/>
    <property type="match status" value="1"/>
</dbReference>
<dbReference type="EMBL" id="CM018046">
    <property type="protein sequence ID" value="KAA8526989.1"/>
    <property type="molecule type" value="Genomic_DNA"/>
</dbReference>
<organism evidence="3 4">
    <name type="scientific">Nyssa sinensis</name>
    <dbReference type="NCBI Taxonomy" id="561372"/>
    <lineage>
        <taxon>Eukaryota</taxon>
        <taxon>Viridiplantae</taxon>
        <taxon>Streptophyta</taxon>
        <taxon>Embryophyta</taxon>
        <taxon>Tracheophyta</taxon>
        <taxon>Spermatophyta</taxon>
        <taxon>Magnoliopsida</taxon>
        <taxon>eudicotyledons</taxon>
        <taxon>Gunneridae</taxon>
        <taxon>Pentapetalae</taxon>
        <taxon>asterids</taxon>
        <taxon>Cornales</taxon>
        <taxon>Nyssaceae</taxon>
        <taxon>Nyssa</taxon>
    </lineage>
</organism>
<dbReference type="GO" id="GO:0004462">
    <property type="term" value="F:lactoylglutathione lyase activity"/>
    <property type="evidence" value="ECO:0007669"/>
    <property type="project" value="InterPro"/>
</dbReference>
<name>A0A5J5A9M2_9ASTE</name>
<dbReference type="InterPro" id="IPR029068">
    <property type="entry name" value="Glyas_Bleomycin-R_OHBP_Dase"/>
</dbReference>
<reference evidence="3 4" key="1">
    <citation type="submission" date="2019-09" db="EMBL/GenBank/DDBJ databases">
        <title>A chromosome-level genome assembly of the Chinese tupelo Nyssa sinensis.</title>
        <authorList>
            <person name="Yang X."/>
            <person name="Kang M."/>
            <person name="Yang Y."/>
            <person name="Xiong H."/>
            <person name="Wang M."/>
            <person name="Zhang Z."/>
            <person name="Wang Z."/>
            <person name="Wu H."/>
            <person name="Ma T."/>
            <person name="Liu J."/>
            <person name="Xi Z."/>
        </authorList>
    </citation>
    <scope>NUCLEOTIDE SEQUENCE [LARGE SCALE GENOMIC DNA]</scope>
    <source>
        <strain evidence="3">J267</strain>
        <tissue evidence="3">Leaf</tissue>
    </source>
</reference>
<dbReference type="InterPro" id="IPR037523">
    <property type="entry name" value="VOC_core"/>
</dbReference>
<dbReference type="Proteomes" id="UP000325577">
    <property type="component" value="Linkage Group LG3"/>
</dbReference>
<dbReference type="PANTHER" id="PTHR46036">
    <property type="entry name" value="LACTOYLGLUTATHIONE LYASE"/>
    <property type="match status" value="1"/>
</dbReference>
<dbReference type="GO" id="GO:0046872">
    <property type="term" value="F:metal ion binding"/>
    <property type="evidence" value="ECO:0007669"/>
    <property type="project" value="UniProtKB-KW"/>
</dbReference>
<dbReference type="UniPathway" id="UPA00619">
    <property type="reaction ID" value="UER00675"/>
</dbReference>
<dbReference type="SUPFAM" id="SSF54593">
    <property type="entry name" value="Glyoxalase/Bleomycin resistance protein/Dihydroxybiphenyl dioxygenase"/>
    <property type="match status" value="2"/>
</dbReference>
<protein>
    <recommendedName>
        <fullName evidence="2">VOC domain-containing protein</fullName>
    </recommendedName>
</protein>
<dbReference type="AlphaFoldDB" id="A0A5J5A9M2"/>
<accession>A0A5J5A9M2</accession>